<gene>
    <name evidence="4" type="ORF">QS748_07055</name>
</gene>
<dbReference type="GO" id="GO:0120010">
    <property type="term" value="P:intermembrane phospholipid transfer"/>
    <property type="evidence" value="ECO:0007669"/>
    <property type="project" value="TreeGrafter"/>
</dbReference>
<dbReference type="Proteomes" id="UP001178148">
    <property type="component" value="Unassembled WGS sequence"/>
</dbReference>
<evidence type="ECO:0000313" key="5">
    <source>
        <dbReference type="Proteomes" id="UP001178148"/>
    </source>
</evidence>
<dbReference type="Pfam" id="PF04333">
    <property type="entry name" value="MlaA"/>
    <property type="match status" value="1"/>
</dbReference>
<keyword evidence="2 3" id="KW-0732">Signal</keyword>
<dbReference type="GO" id="GO:0016020">
    <property type="term" value="C:membrane"/>
    <property type="evidence" value="ECO:0007669"/>
    <property type="project" value="InterPro"/>
</dbReference>
<evidence type="ECO:0000256" key="1">
    <source>
        <dbReference type="ARBA" id="ARBA00010634"/>
    </source>
</evidence>
<name>A0AA90NVH2_9GAMM</name>
<protein>
    <submittedName>
        <fullName evidence="4">VacJ family lipoprotein</fullName>
    </submittedName>
</protein>
<comment type="similarity">
    <text evidence="1">Belongs to the MlaA family.</text>
</comment>
<proteinExistence type="inferred from homology"/>
<evidence type="ECO:0000256" key="3">
    <source>
        <dbReference type="SAM" id="SignalP"/>
    </source>
</evidence>
<keyword evidence="5" id="KW-1185">Reference proteome</keyword>
<dbReference type="AlphaFoldDB" id="A0AA90NVH2"/>
<dbReference type="EMBL" id="JASXSV010000008">
    <property type="protein sequence ID" value="MDP0588948.1"/>
    <property type="molecule type" value="Genomic_DNA"/>
</dbReference>
<reference evidence="4 5" key="1">
    <citation type="journal article" date="2023" name="bioRxiv">
        <title>An intranuclear bacterial parasite of deep-sea mussels expresses apoptosis inhibitors acquired from its host.</title>
        <authorList>
            <person name="Gonzalez Porras M.A."/>
            <person name="Assie A."/>
            <person name="Tietjen M."/>
            <person name="Violette M."/>
            <person name="Kleiner M."/>
            <person name="Gruber-Vodicka H."/>
            <person name="Dubilier N."/>
            <person name="Leisch N."/>
        </authorList>
    </citation>
    <scope>NUCLEOTIDE SEQUENCE [LARGE SCALE GENOMIC DNA]</scope>
    <source>
        <strain evidence="4">IAP13</strain>
    </source>
</reference>
<evidence type="ECO:0000256" key="2">
    <source>
        <dbReference type="ARBA" id="ARBA00022729"/>
    </source>
</evidence>
<comment type="caution">
    <text evidence="4">The sequence shown here is derived from an EMBL/GenBank/DDBJ whole genome shotgun (WGS) entry which is preliminary data.</text>
</comment>
<sequence>MFYLNIKKYNCYIVFLLLACFILQVKAAPLEVPVSYDDPWERVNRNIFSFNDKLDIYALKPIAKGYNAIIPKPIQGLVSNFFSNLGEIRNIINGALQLKLSAALVSLSRFAINSTVGMLGLIDVASPLGFEQKYANFGLTLAQWGVPSGAYIVIPFFGPGNIRSGIGFVPDLYTSPLTWIEPESDAWMALGVKTISIRSGLLDAEDLIMGDRYSFIRDAYLQRQEYLILGRTPIDDF</sequence>
<accession>A0AA90NVH2</accession>
<feature type="chain" id="PRO_5041724446" evidence="3">
    <location>
        <begin position="28"/>
        <end position="237"/>
    </location>
</feature>
<keyword evidence="4" id="KW-0449">Lipoprotein</keyword>
<dbReference type="PROSITE" id="PS51257">
    <property type="entry name" value="PROKAR_LIPOPROTEIN"/>
    <property type="match status" value="1"/>
</dbReference>
<dbReference type="PANTHER" id="PTHR30035">
    <property type="entry name" value="LIPOPROTEIN VACJ-RELATED"/>
    <property type="match status" value="1"/>
</dbReference>
<dbReference type="PRINTS" id="PR01805">
    <property type="entry name" value="VACJLIPOPROT"/>
</dbReference>
<feature type="signal peptide" evidence="3">
    <location>
        <begin position="1"/>
        <end position="27"/>
    </location>
</feature>
<organism evidence="4 5">
    <name type="scientific">Candidatus Endonucleibacter bathymodioli</name>
    <dbReference type="NCBI Taxonomy" id="539814"/>
    <lineage>
        <taxon>Bacteria</taxon>
        <taxon>Pseudomonadati</taxon>
        <taxon>Pseudomonadota</taxon>
        <taxon>Gammaproteobacteria</taxon>
        <taxon>Oceanospirillales</taxon>
        <taxon>Endozoicomonadaceae</taxon>
        <taxon>Candidatus Endonucleibacter</taxon>
    </lineage>
</organism>
<dbReference type="PANTHER" id="PTHR30035:SF3">
    <property type="entry name" value="INTERMEMBRANE PHOSPHOLIPID TRANSPORT SYSTEM LIPOPROTEIN MLAA"/>
    <property type="match status" value="1"/>
</dbReference>
<dbReference type="InterPro" id="IPR007428">
    <property type="entry name" value="MlaA"/>
</dbReference>
<evidence type="ECO:0000313" key="4">
    <source>
        <dbReference type="EMBL" id="MDP0588948.1"/>
    </source>
</evidence>